<evidence type="ECO:0000313" key="9">
    <source>
        <dbReference type="EMBL" id="SBW28737.1"/>
    </source>
</evidence>
<accession>A0A1C3PFX8</accession>
<feature type="transmembrane region" description="Helical" evidence="7">
    <location>
        <begin position="166"/>
        <end position="186"/>
    </location>
</feature>
<reference evidence="10" key="1">
    <citation type="submission" date="2016-02" db="EMBL/GenBank/DDBJ databases">
        <authorList>
            <person name="Wibberg D."/>
        </authorList>
    </citation>
    <scope>NUCLEOTIDE SEQUENCE [LARGE SCALE GENOMIC DNA]</scope>
</reference>
<comment type="subcellular location">
    <subcellularLocation>
        <location evidence="1">Membrane</location>
        <topology evidence="1">Multi-pass membrane protein</topology>
    </subcellularLocation>
</comment>
<feature type="transmembrane region" description="Helical" evidence="7">
    <location>
        <begin position="249"/>
        <end position="270"/>
    </location>
</feature>
<dbReference type="GO" id="GO:0016020">
    <property type="term" value="C:membrane"/>
    <property type="evidence" value="ECO:0007669"/>
    <property type="project" value="UniProtKB-SubCell"/>
</dbReference>
<evidence type="ECO:0000256" key="6">
    <source>
        <dbReference type="SAM" id="MobiDB-lite"/>
    </source>
</evidence>
<feature type="transmembrane region" description="Helical" evidence="7">
    <location>
        <begin position="20"/>
        <end position="42"/>
    </location>
</feature>
<evidence type="ECO:0000259" key="8">
    <source>
        <dbReference type="Pfam" id="PF02683"/>
    </source>
</evidence>
<organism evidence="9 10">
    <name type="scientific">Candidatus Protofrankia californiensis</name>
    <dbReference type="NCBI Taxonomy" id="1839754"/>
    <lineage>
        <taxon>Bacteria</taxon>
        <taxon>Bacillati</taxon>
        <taxon>Actinomycetota</taxon>
        <taxon>Actinomycetes</taxon>
        <taxon>Frankiales</taxon>
        <taxon>Frankiaceae</taxon>
        <taxon>Protofrankia</taxon>
    </lineage>
</organism>
<gene>
    <name evidence="9" type="ORF">FDG2_5932</name>
</gene>
<protein>
    <submittedName>
        <fullName evidence="9">Cytochrome c biogenesis protein, transmembrane region</fullName>
    </submittedName>
</protein>
<dbReference type="EMBL" id="FLUV01002457">
    <property type="protein sequence ID" value="SBW28737.1"/>
    <property type="molecule type" value="Genomic_DNA"/>
</dbReference>
<dbReference type="GO" id="GO:0017004">
    <property type="term" value="P:cytochrome complex assembly"/>
    <property type="evidence" value="ECO:0007669"/>
    <property type="project" value="InterPro"/>
</dbReference>
<dbReference type="InterPro" id="IPR051790">
    <property type="entry name" value="Cytochrome_c-biogenesis_DsbD"/>
</dbReference>
<keyword evidence="5 7" id="KW-0472">Membrane</keyword>
<feature type="transmembrane region" description="Helical" evidence="7">
    <location>
        <begin position="132"/>
        <end position="154"/>
    </location>
</feature>
<feature type="transmembrane region" description="Helical" evidence="7">
    <location>
        <begin position="282"/>
        <end position="303"/>
    </location>
</feature>
<dbReference type="PANTHER" id="PTHR31272">
    <property type="entry name" value="CYTOCHROME C-TYPE BIOGENESIS PROTEIN HI_1454-RELATED"/>
    <property type="match status" value="1"/>
</dbReference>
<comment type="similarity">
    <text evidence="2">Belongs to the DsbD family.</text>
</comment>
<feature type="domain" description="Cytochrome C biogenesis protein transmembrane" evidence="8">
    <location>
        <begin position="129"/>
        <end position="271"/>
    </location>
</feature>
<dbReference type="InterPro" id="IPR003834">
    <property type="entry name" value="Cyt_c_assmbl_TM_dom"/>
</dbReference>
<name>A0A1C3PFX8_9ACTN</name>
<evidence type="ECO:0000256" key="5">
    <source>
        <dbReference type="ARBA" id="ARBA00023136"/>
    </source>
</evidence>
<feature type="region of interest" description="Disordered" evidence="6">
    <location>
        <begin position="59"/>
        <end position="88"/>
    </location>
</feature>
<dbReference type="AlphaFoldDB" id="A0A1C3PFX8"/>
<proteinExistence type="inferred from homology"/>
<evidence type="ECO:0000256" key="4">
    <source>
        <dbReference type="ARBA" id="ARBA00022989"/>
    </source>
</evidence>
<evidence type="ECO:0000256" key="7">
    <source>
        <dbReference type="SAM" id="Phobius"/>
    </source>
</evidence>
<keyword evidence="4 7" id="KW-1133">Transmembrane helix</keyword>
<evidence type="ECO:0000256" key="1">
    <source>
        <dbReference type="ARBA" id="ARBA00004141"/>
    </source>
</evidence>
<dbReference type="Proteomes" id="UP000199013">
    <property type="component" value="Unassembled WGS sequence"/>
</dbReference>
<dbReference type="Pfam" id="PF02683">
    <property type="entry name" value="DsbD_TM"/>
    <property type="match status" value="1"/>
</dbReference>
<sequence length="321" mass="32110">MVLAAGVDVTATVLSGSLLAALPIALAAGVVSFLSPCCLPLVPGYLSYVTGMSGAEVTRSAATTQPGSDPRPAAAGEPTAGVEESADGVSPAGGVLVVATAAPARPVLATTSGIPPAAAAPVVVRGVGRRTLIGSVLFVVGFSAVFVSYGAVFGGAGRLLLQHQVAVTRLLGGLTILLGLMFAGLFERLPWAGRMIRVRYRPTAGLAGAPLLGVLFGVGWTPCIGPTLAAVLSLSFGSGTASRGALLSFAYSLGLGLPFVAAGMGVQRALRVFAVMRGHAAAVMRLGGIMLVVVGLAQVSGLWTELIARMQGLVTGFQPPL</sequence>
<dbReference type="PANTHER" id="PTHR31272:SF4">
    <property type="entry name" value="CYTOCHROME C-TYPE BIOGENESIS PROTEIN HI_1454-RELATED"/>
    <property type="match status" value="1"/>
</dbReference>
<keyword evidence="3 7" id="KW-0812">Transmembrane</keyword>
<evidence type="ECO:0000256" key="2">
    <source>
        <dbReference type="ARBA" id="ARBA00006143"/>
    </source>
</evidence>
<keyword evidence="10" id="KW-1185">Reference proteome</keyword>
<evidence type="ECO:0000256" key="3">
    <source>
        <dbReference type="ARBA" id="ARBA00022692"/>
    </source>
</evidence>
<evidence type="ECO:0000313" key="10">
    <source>
        <dbReference type="Proteomes" id="UP000199013"/>
    </source>
</evidence>
<feature type="transmembrane region" description="Helical" evidence="7">
    <location>
        <begin position="206"/>
        <end position="229"/>
    </location>
</feature>